<dbReference type="PANTHER" id="PTHR47984:SF15">
    <property type="entry name" value="PROTEIN KINASE DOMAIN-CONTAINING PROTEIN"/>
    <property type="match status" value="1"/>
</dbReference>
<reference evidence="18" key="1">
    <citation type="journal article" date="2010" name="Nat. Biotechnol.">
        <title>Draft genome sequence of the oilseed species Ricinus communis.</title>
        <authorList>
            <person name="Chan A.P."/>
            <person name="Crabtree J."/>
            <person name="Zhao Q."/>
            <person name="Lorenzi H."/>
            <person name="Orvis J."/>
            <person name="Puiu D."/>
            <person name="Melake-Berhan A."/>
            <person name="Jones K.M."/>
            <person name="Redman J."/>
            <person name="Chen G."/>
            <person name="Cahoon E.B."/>
            <person name="Gedil M."/>
            <person name="Stanke M."/>
            <person name="Haas B.J."/>
            <person name="Wortman J.R."/>
            <person name="Fraser-Liggett C.M."/>
            <person name="Ravel J."/>
            <person name="Rabinowicz P.D."/>
        </authorList>
    </citation>
    <scope>NUCLEOTIDE SEQUENCE [LARGE SCALE GENOMIC DNA]</scope>
    <source>
        <strain evidence="18">cv. Hale</strain>
    </source>
</reference>
<dbReference type="GO" id="GO:0005524">
    <property type="term" value="F:ATP binding"/>
    <property type="evidence" value="ECO:0007669"/>
    <property type="project" value="UniProtKB-KW"/>
</dbReference>
<evidence type="ECO:0000256" key="12">
    <source>
        <dbReference type="ARBA" id="ARBA00047899"/>
    </source>
</evidence>
<dbReference type="FunFam" id="1.10.510.10:FF:001023">
    <property type="entry name" value="Os07g0541700 protein"/>
    <property type="match status" value="1"/>
</dbReference>
<gene>
    <name evidence="17" type="ORF">RCOM_1582300</name>
</gene>
<keyword evidence="3" id="KW-0723">Serine/threonine-protein kinase</keyword>
<dbReference type="InParanoid" id="B9RIT2"/>
<feature type="domain" description="Protein kinase" evidence="16">
    <location>
        <begin position="155"/>
        <end position="449"/>
    </location>
</feature>
<evidence type="ECO:0000256" key="14">
    <source>
        <dbReference type="SAM" id="MobiDB-lite"/>
    </source>
</evidence>
<dbReference type="Proteomes" id="UP000008311">
    <property type="component" value="Unassembled WGS sequence"/>
</dbReference>
<feature type="transmembrane region" description="Helical" evidence="15">
    <location>
        <begin position="20"/>
        <end position="50"/>
    </location>
</feature>
<protein>
    <recommendedName>
        <fullName evidence="2">non-specific serine/threonine protein kinase</fullName>
        <ecNumber evidence="2">2.7.11.1</ecNumber>
    </recommendedName>
</protein>
<dbReference type="GO" id="GO:0004674">
    <property type="term" value="F:protein serine/threonine kinase activity"/>
    <property type="evidence" value="ECO:0007669"/>
    <property type="project" value="UniProtKB-KW"/>
</dbReference>
<evidence type="ECO:0000256" key="15">
    <source>
        <dbReference type="SAM" id="Phobius"/>
    </source>
</evidence>
<dbReference type="EMBL" id="EQ973781">
    <property type="protein sequence ID" value="EEF49054.1"/>
    <property type="molecule type" value="Genomic_DNA"/>
</dbReference>
<comment type="catalytic activity">
    <reaction evidence="13">
        <text>L-seryl-[protein] + ATP = O-phospho-L-seryl-[protein] + ADP + H(+)</text>
        <dbReference type="Rhea" id="RHEA:17989"/>
        <dbReference type="Rhea" id="RHEA-COMP:9863"/>
        <dbReference type="Rhea" id="RHEA-COMP:11604"/>
        <dbReference type="ChEBI" id="CHEBI:15378"/>
        <dbReference type="ChEBI" id="CHEBI:29999"/>
        <dbReference type="ChEBI" id="CHEBI:30616"/>
        <dbReference type="ChEBI" id="CHEBI:83421"/>
        <dbReference type="ChEBI" id="CHEBI:456216"/>
        <dbReference type="EC" id="2.7.11.1"/>
    </reaction>
</comment>
<evidence type="ECO:0000313" key="18">
    <source>
        <dbReference type="Proteomes" id="UP000008311"/>
    </source>
</evidence>
<evidence type="ECO:0000259" key="16">
    <source>
        <dbReference type="PROSITE" id="PS50011"/>
    </source>
</evidence>
<keyword evidence="9" id="KW-0067">ATP-binding</keyword>
<dbReference type="InterPro" id="IPR001245">
    <property type="entry name" value="Ser-Thr/Tyr_kinase_cat_dom"/>
</dbReference>
<evidence type="ECO:0000256" key="7">
    <source>
        <dbReference type="ARBA" id="ARBA00022741"/>
    </source>
</evidence>
<dbReference type="InterPro" id="IPR000719">
    <property type="entry name" value="Prot_kinase_dom"/>
</dbReference>
<keyword evidence="5" id="KW-0808">Transferase</keyword>
<keyword evidence="8" id="KW-0418">Kinase</keyword>
<dbReference type="Gene3D" id="3.30.200.20">
    <property type="entry name" value="Phosphorylase Kinase, domain 1"/>
    <property type="match status" value="1"/>
</dbReference>
<evidence type="ECO:0000256" key="3">
    <source>
        <dbReference type="ARBA" id="ARBA00022527"/>
    </source>
</evidence>
<evidence type="ECO:0000256" key="11">
    <source>
        <dbReference type="ARBA" id="ARBA00023136"/>
    </source>
</evidence>
<evidence type="ECO:0000256" key="2">
    <source>
        <dbReference type="ARBA" id="ARBA00012513"/>
    </source>
</evidence>
<dbReference type="SUPFAM" id="SSF56112">
    <property type="entry name" value="Protein kinase-like (PK-like)"/>
    <property type="match status" value="1"/>
</dbReference>
<evidence type="ECO:0000313" key="17">
    <source>
        <dbReference type="EMBL" id="EEF49054.1"/>
    </source>
</evidence>
<dbReference type="InterPro" id="IPR011009">
    <property type="entry name" value="Kinase-like_dom_sf"/>
</dbReference>
<evidence type="ECO:0000256" key="5">
    <source>
        <dbReference type="ARBA" id="ARBA00022679"/>
    </source>
</evidence>
<keyword evidence="11 15" id="KW-0472">Membrane</keyword>
<keyword evidence="18" id="KW-1185">Reference proteome</keyword>
<dbReference type="eggNOG" id="KOG1187">
    <property type="taxonomic scope" value="Eukaryota"/>
</dbReference>
<dbReference type="InterPro" id="IPR052232">
    <property type="entry name" value="RLK_Ser/Thr-Kinase"/>
</dbReference>
<dbReference type="PROSITE" id="PS50011">
    <property type="entry name" value="PROTEIN_KINASE_DOM"/>
    <property type="match status" value="1"/>
</dbReference>
<proteinExistence type="predicted"/>
<feature type="region of interest" description="Disordered" evidence="14">
    <location>
        <begin position="407"/>
        <end position="443"/>
    </location>
</feature>
<dbReference type="EC" id="2.7.11.1" evidence="2"/>
<accession>B9RIT2</accession>
<dbReference type="Pfam" id="PF07714">
    <property type="entry name" value="PK_Tyr_Ser-Thr"/>
    <property type="match status" value="1"/>
</dbReference>
<keyword evidence="7" id="KW-0547">Nucleotide-binding</keyword>
<evidence type="ECO:0000256" key="8">
    <source>
        <dbReference type="ARBA" id="ARBA00022777"/>
    </source>
</evidence>
<evidence type="ECO:0000256" key="13">
    <source>
        <dbReference type="ARBA" id="ARBA00048679"/>
    </source>
</evidence>
<evidence type="ECO:0000256" key="10">
    <source>
        <dbReference type="ARBA" id="ARBA00022989"/>
    </source>
</evidence>
<comment type="catalytic activity">
    <reaction evidence="12">
        <text>L-threonyl-[protein] + ATP = O-phospho-L-threonyl-[protein] + ADP + H(+)</text>
        <dbReference type="Rhea" id="RHEA:46608"/>
        <dbReference type="Rhea" id="RHEA-COMP:11060"/>
        <dbReference type="Rhea" id="RHEA-COMP:11605"/>
        <dbReference type="ChEBI" id="CHEBI:15378"/>
        <dbReference type="ChEBI" id="CHEBI:30013"/>
        <dbReference type="ChEBI" id="CHEBI:30616"/>
        <dbReference type="ChEBI" id="CHEBI:61977"/>
        <dbReference type="ChEBI" id="CHEBI:456216"/>
        <dbReference type="EC" id="2.7.11.1"/>
    </reaction>
</comment>
<evidence type="ECO:0000256" key="6">
    <source>
        <dbReference type="ARBA" id="ARBA00022692"/>
    </source>
</evidence>
<sequence length="449" mass="51124">MSYQHQSSLNKNLSTHTSFFGIRLWIILVAFVLLFTALILIVIFISIVYLCRQKKSKSFKPHFLLPNAISCSNNFRNSYSASSLDRRLLSQRIVEIEMNMAKLDHHTNLSGTITTQDNNNGADLESVARYFPVVFDAWRGNRFTYHDIEVMTDGFSDENLIGNGDRGVVYRGILLDATRVAVKSLLSKSCQAEEFVDEVEVIGHVRHKNIVKLLGCCTEGGYRILVNEYVDNGNLHQWLHGWTEEVSPLTWGIRMNIIQGVAKGLAYLHEDIEPKIIHQTLKSTNILLDHQWNPKISDFGIVKLCGPGGNQMAARLMGTSGAMCLSSAKWNLVYLIDWLKSMVASHKIMYIADPKLPEFPSSKELKRVLLLALRCVDPDIKHRPTMRDVIHMLQPRDLLLNDERRFRRDSPSHQSPSKESQIIAKAGESDFTTHERERSSNAYQKMILE</sequence>
<feature type="compositionally biased region" description="Basic and acidic residues" evidence="14">
    <location>
        <begin position="427"/>
        <end position="439"/>
    </location>
</feature>
<keyword evidence="10 15" id="KW-1133">Transmembrane helix</keyword>
<evidence type="ECO:0000256" key="9">
    <source>
        <dbReference type="ARBA" id="ARBA00022840"/>
    </source>
</evidence>
<keyword evidence="6 15" id="KW-0812">Transmembrane</keyword>
<dbReference type="Gene3D" id="1.10.510.10">
    <property type="entry name" value="Transferase(Phosphotransferase) domain 1"/>
    <property type="match status" value="2"/>
</dbReference>
<evidence type="ECO:0000256" key="4">
    <source>
        <dbReference type="ARBA" id="ARBA00022553"/>
    </source>
</evidence>
<evidence type="ECO:0000256" key="1">
    <source>
        <dbReference type="ARBA" id="ARBA00004167"/>
    </source>
</evidence>
<comment type="subcellular location">
    <subcellularLocation>
        <location evidence="1">Membrane</location>
        <topology evidence="1">Single-pass membrane protein</topology>
    </subcellularLocation>
</comment>
<name>B9RIT2_RICCO</name>
<organism evidence="17 18">
    <name type="scientific">Ricinus communis</name>
    <name type="common">Castor bean</name>
    <dbReference type="NCBI Taxonomy" id="3988"/>
    <lineage>
        <taxon>Eukaryota</taxon>
        <taxon>Viridiplantae</taxon>
        <taxon>Streptophyta</taxon>
        <taxon>Embryophyta</taxon>
        <taxon>Tracheophyta</taxon>
        <taxon>Spermatophyta</taxon>
        <taxon>Magnoliopsida</taxon>
        <taxon>eudicotyledons</taxon>
        <taxon>Gunneridae</taxon>
        <taxon>Pentapetalae</taxon>
        <taxon>rosids</taxon>
        <taxon>fabids</taxon>
        <taxon>Malpighiales</taxon>
        <taxon>Euphorbiaceae</taxon>
        <taxon>Acalyphoideae</taxon>
        <taxon>Acalypheae</taxon>
        <taxon>Ricinus</taxon>
    </lineage>
</organism>
<dbReference type="PANTHER" id="PTHR47984">
    <property type="entry name" value="OS01G0323000 PROTEIN"/>
    <property type="match status" value="1"/>
</dbReference>
<dbReference type="GO" id="GO:0016020">
    <property type="term" value="C:membrane"/>
    <property type="evidence" value="ECO:0007669"/>
    <property type="project" value="UniProtKB-SubCell"/>
</dbReference>
<dbReference type="AlphaFoldDB" id="B9RIT2"/>
<keyword evidence="4" id="KW-0597">Phosphoprotein</keyword>